<sequence length="170" mass="19872">MKSKKTGSEILDEAFDMRVNKGILPTIEIHGHTFYVDIRMDKLRPKDDFLSKGIVFSEIKDYLNDEKELYITPYDPKKKELGKIDYETITEIPKDLIVLKIPNVHKLDPVGWKRQHGYDLKNGIEKSGLQMGFKSKYGKWEDIYITQQITENIDKLKKSEKNKPILKSKI</sequence>
<dbReference type="EMBL" id="FOVI01000013">
    <property type="protein sequence ID" value="SFN88688.1"/>
    <property type="molecule type" value="Genomic_DNA"/>
</dbReference>
<dbReference type="STRING" id="913024.SAMN05421741_1135"/>
<dbReference type="Proteomes" id="UP000199036">
    <property type="component" value="Unassembled WGS sequence"/>
</dbReference>
<keyword evidence="2" id="KW-1185">Reference proteome</keyword>
<dbReference type="AlphaFoldDB" id="A0A1I5CNZ5"/>
<organism evidence="1 2">
    <name type="scientific">Paenimyroides ummariense</name>
    <dbReference type="NCBI Taxonomy" id="913024"/>
    <lineage>
        <taxon>Bacteria</taxon>
        <taxon>Pseudomonadati</taxon>
        <taxon>Bacteroidota</taxon>
        <taxon>Flavobacteriia</taxon>
        <taxon>Flavobacteriales</taxon>
        <taxon>Flavobacteriaceae</taxon>
        <taxon>Paenimyroides</taxon>
    </lineage>
</organism>
<evidence type="ECO:0000313" key="2">
    <source>
        <dbReference type="Proteomes" id="UP000199036"/>
    </source>
</evidence>
<proteinExistence type="predicted"/>
<reference evidence="2" key="1">
    <citation type="submission" date="2016-10" db="EMBL/GenBank/DDBJ databases">
        <authorList>
            <person name="Varghese N."/>
            <person name="Submissions S."/>
        </authorList>
    </citation>
    <scope>NUCLEOTIDE SEQUENCE [LARGE SCALE GENOMIC DNA]</scope>
    <source>
        <strain evidence="2">DS-12</strain>
    </source>
</reference>
<dbReference type="OrthoDB" id="771660at2"/>
<accession>A0A1I5CNZ5</accession>
<evidence type="ECO:0000313" key="1">
    <source>
        <dbReference type="EMBL" id="SFN88688.1"/>
    </source>
</evidence>
<protein>
    <submittedName>
        <fullName evidence="1">Uncharacterized protein</fullName>
    </submittedName>
</protein>
<dbReference type="RefSeq" id="WP_091523439.1">
    <property type="nucleotide sequence ID" value="NZ_FOVI01000013.1"/>
</dbReference>
<gene>
    <name evidence="1" type="ORF">SAMN05421741_1135</name>
</gene>
<name>A0A1I5CNZ5_9FLAO</name>